<reference evidence="3" key="1">
    <citation type="journal article" date="2014" name="Science">
        <title>Phylogenomics resolves the timing and pattern of insect evolution.</title>
        <authorList>
            <person name="Misof B."/>
            <person name="Liu S."/>
            <person name="Meusemann K."/>
            <person name="Peters R.S."/>
            <person name="Donath A."/>
            <person name="Mayer C."/>
            <person name="Frandsen P.B."/>
            <person name="Ware J."/>
            <person name="Flouri T."/>
            <person name="Beutel R.G."/>
            <person name="Niehuis O."/>
            <person name="Petersen M."/>
            <person name="Izquierdo-Carrasco F."/>
            <person name="Wappler T."/>
            <person name="Rust J."/>
            <person name="Aberer A.J."/>
            <person name="Aspock U."/>
            <person name="Aspock H."/>
            <person name="Bartel D."/>
            <person name="Blanke A."/>
            <person name="Berger S."/>
            <person name="Bohm A."/>
            <person name="Buckley T.R."/>
            <person name="Calcott B."/>
            <person name="Chen J."/>
            <person name="Friedrich F."/>
            <person name="Fukui M."/>
            <person name="Fujita M."/>
            <person name="Greve C."/>
            <person name="Grobe P."/>
            <person name="Gu S."/>
            <person name="Huang Y."/>
            <person name="Jermiin L.S."/>
            <person name="Kawahara A.Y."/>
            <person name="Krogmann L."/>
            <person name="Kubiak M."/>
            <person name="Lanfear R."/>
            <person name="Letsch H."/>
            <person name="Li Y."/>
            <person name="Li Z."/>
            <person name="Li J."/>
            <person name="Lu H."/>
            <person name="Machida R."/>
            <person name="Mashimo Y."/>
            <person name="Kapli P."/>
            <person name="McKenna D.D."/>
            <person name="Meng G."/>
            <person name="Nakagaki Y."/>
            <person name="Navarrete-Heredia J.L."/>
            <person name="Ott M."/>
            <person name="Ou Y."/>
            <person name="Pass G."/>
            <person name="Podsiadlowski L."/>
            <person name="Pohl H."/>
            <person name="von Reumont B.M."/>
            <person name="Schutte K."/>
            <person name="Sekiya K."/>
            <person name="Shimizu S."/>
            <person name="Slipinski A."/>
            <person name="Stamatakis A."/>
            <person name="Song W."/>
            <person name="Su X."/>
            <person name="Szucsich N.U."/>
            <person name="Tan M."/>
            <person name="Tan X."/>
            <person name="Tang M."/>
            <person name="Tang J."/>
            <person name="Timelthaler G."/>
            <person name="Tomizuka S."/>
            <person name="Trautwein M."/>
            <person name="Tong X."/>
            <person name="Uchifune T."/>
            <person name="Walzl M.G."/>
            <person name="Wiegmann B.M."/>
            <person name="Wilbrandt J."/>
            <person name="Wipfler B."/>
            <person name="Wong T.K."/>
            <person name="Wu Q."/>
            <person name="Wu G."/>
            <person name="Xie Y."/>
            <person name="Yang S."/>
            <person name="Yang Q."/>
            <person name="Yeates D.K."/>
            <person name="Yoshizawa K."/>
            <person name="Zhang Q."/>
            <person name="Zhang R."/>
            <person name="Zhang W."/>
            <person name="Zhang Y."/>
            <person name="Zhao J."/>
            <person name="Zhou C."/>
            <person name="Zhou L."/>
            <person name="Ziesmann T."/>
            <person name="Zou S."/>
            <person name="Li Y."/>
            <person name="Xu X."/>
            <person name="Zhang Y."/>
            <person name="Yang H."/>
            <person name="Wang J."/>
            <person name="Wang J."/>
            <person name="Kjer K.M."/>
            <person name="Zhou X."/>
        </authorList>
    </citation>
    <scope>NUCLEOTIDE SEQUENCE</scope>
</reference>
<sequence length="923" mass="102348">MPSARVSTEKTMLKLRELTTTTSTTTRRPSPTTTQKPPTTSSTTKPTQRPTTTTTQKPPTTSSTTKPTQRPTTTTTQQPNTTPIIGPSTNLKENPIKDNDGLDFCLENPRKAIESYELDLSNLTKADIEQIRLMIPDEPTIRKRFHKGNIKLVSYLNELTKNMTAEGNNIFSASKAFPAASKCLGLLATYGANATEPSCLKLTPFAKDFEGLKCILIRNSVFKKIVEAVFPSGNRFFNTSELYSSLLQPLIRYLQVLGDMLHATNQVMKLTTSTTMLKTVQNVLQTHTAEELLDKGDAFWQNTVWNPTKNDLIKNSIETINDQLPAFAEELKNDAMYEFHRLNDVKIAAVLSKIESKGSFLNQTVRSIRDLSPLPFFNSSKDNYYDISGSLKLLHDLANIFQMQPSEVTSNINFRPLARTSSYIASLQKECTLLSDLLHKLTNAYDKKVNWTEVQVEAAKLDRIGQMIIQQHKDARNNFHIEKIADTKLHVSGYVVRLSEALDSLTSDTREINIVAFHTFILDKDFSMGSVPMKITVVAAQVKVVNERTINLNGMQGNGMDMTADEGELGQPGEPGGPAGSIFVLTNRIVDWEHLKIMANGGRGGPGQKGGSGKRGEDAESLRVRTATYTESNQHCDANEISPDQRKRYCYLTACGIGVQGQIGSDGGAGGYGGPGGQVELISRDFVHITVENASGERGEPGDGGDGGPGGWHGVQFKIEIDNETEKRRIVNSITKPGAAKNGKRGEKGRNDHRIQPQLKANKFPPGWIFNVRRMYLKRLIRSYSVAVLEDDTVERFLEYLFSDKIINYEHITKSQVDALAEYGKVLKGTKMEKTYPRCVLRFFLYMAKELLLLHKRAPSDSSIRGWANEALNSINEIDASVQGTLDDVWDTLSRRLGSSAPDATPSVIHDNSVTGVNRKITK</sequence>
<reference evidence="3" key="2">
    <citation type="journal article" date="2018" name="Proc. Natl. Acad. Sci. U.S.A.">
        <title>Phylogenomics and the evolution of hemipteroid insects.</title>
        <authorList>
            <person name="Johnson K.P."/>
            <person name="Dietrich C.H."/>
            <person name="Friedrich F."/>
            <person name="Beutel R.G."/>
            <person name="Wipfler B."/>
            <person name="Peters R.S."/>
            <person name="Allen J.M."/>
            <person name="Petersen M."/>
            <person name="Donath A."/>
            <person name="Walden K.K."/>
            <person name="Kozlov A.M."/>
            <person name="Podsiadlowski L."/>
            <person name="Mayer C."/>
            <person name="Meusemann K."/>
            <person name="Vasilikopoulos A."/>
            <person name="Waterhouse R.M."/>
            <person name="Cameron S.L."/>
            <person name="Weirauch C."/>
            <person name="Swanson D.R."/>
            <person name="Percy D.M."/>
            <person name="Hardy N.B."/>
            <person name="Terry I."/>
            <person name="Liu S."/>
            <person name="Zhou X."/>
            <person name="Misof B."/>
            <person name="Robertson H.M."/>
            <person name="Yoshizawa K."/>
        </authorList>
    </citation>
    <scope>NUCLEOTIDE SEQUENCE</scope>
</reference>
<feature type="region of interest" description="Disordered" evidence="1">
    <location>
        <begin position="735"/>
        <end position="756"/>
    </location>
</feature>
<dbReference type="KEGG" id="tpal:117642469"/>
<name>A0A6P8ZK71_THRPL</name>
<feature type="compositionally biased region" description="Basic and acidic residues" evidence="1">
    <location>
        <begin position="7"/>
        <end position="17"/>
    </location>
</feature>
<dbReference type="GeneID" id="117642469"/>
<feature type="region of interest" description="Disordered" evidence="1">
    <location>
        <begin position="1"/>
        <end position="96"/>
    </location>
</feature>
<feature type="compositionally biased region" description="Basic and acidic residues" evidence="1">
    <location>
        <begin position="744"/>
        <end position="755"/>
    </location>
</feature>
<protein>
    <submittedName>
        <fullName evidence="3">Uncharacterized protein LOC117642469</fullName>
    </submittedName>
</protein>
<evidence type="ECO:0000256" key="1">
    <source>
        <dbReference type="SAM" id="MobiDB-lite"/>
    </source>
</evidence>
<proteinExistence type="predicted"/>
<dbReference type="AlphaFoldDB" id="A0A6P8ZK71"/>
<reference evidence="3" key="3">
    <citation type="submission" date="2025-08" db="UniProtKB">
        <authorList>
            <consortium name="RefSeq"/>
        </authorList>
    </citation>
    <scope>IDENTIFICATION</scope>
</reference>
<evidence type="ECO:0000313" key="2">
    <source>
        <dbReference type="Proteomes" id="UP000515158"/>
    </source>
</evidence>
<keyword evidence="2" id="KW-1185">Reference proteome</keyword>
<dbReference type="InParanoid" id="A0A6P8ZK71"/>
<feature type="region of interest" description="Disordered" evidence="1">
    <location>
        <begin position="599"/>
        <end position="622"/>
    </location>
</feature>
<feature type="compositionally biased region" description="Low complexity" evidence="1">
    <location>
        <begin position="19"/>
        <end position="83"/>
    </location>
</feature>
<feature type="non-terminal residue" evidence="3">
    <location>
        <position position="923"/>
    </location>
</feature>
<evidence type="ECO:0000313" key="3">
    <source>
        <dbReference type="RefSeq" id="XP_034236594.1"/>
    </source>
</evidence>
<gene>
    <name evidence="3" type="primary">LOC117642469</name>
</gene>
<feature type="compositionally biased region" description="Gly residues" evidence="1">
    <location>
        <begin position="601"/>
        <end position="613"/>
    </location>
</feature>
<accession>A0A6P8ZK71</accession>
<dbReference type="Proteomes" id="UP000515158">
    <property type="component" value="Unplaced"/>
</dbReference>
<organism evidence="3">
    <name type="scientific">Thrips palmi</name>
    <name type="common">Melon thrips</name>
    <dbReference type="NCBI Taxonomy" id="161013"/>
    <lineage>
        <taxon>Eukaryota</taxon>
        <taxon>Metazoa</taxon>
        <taxon>Ecdysozoa</taxon>
        <taxon>Arthropoda</taxon>
        <taxon>Hexapoda</taxon>
        <taxon>Insecta</taxon>
        <taxon>Pterygota</taxon>
        <taxon>Neoptera</taxon>
        <taxon>Paraneoptera</taxon>
        <taxon>Thysanoptera</taxon>
        <taxon>Terebrantia</taxon>
        <taxon>Thripoidea</taxon>
        <taxon>Thripidae</taxon>
        <taxon>Thrips</taxon>
    </lineage>
</organism>
<dbReference type="RefSeq" id="XP_034236594.1">
    <property type="nucleotide sequence ID" value="XM_034380703.1"/>
</dbReference>